<evidence type="ECO:0000256" key="10">
    <source>
        <dbReference type="HAMAP-Rule" id="MF_00321"/>
    </source>
</evidence>
<gene>
    <name evidence="10" type="primary">engB</name>
    <name evidence="12" type="ORF">DWY99_02135</name>
</gene>
<dbReference type="AlphaFoldDB" id="A0A412AZV6"/>
<evidence type="ECO:0000256" key="5">
    <source>
        <dbReference type="ARBA" id="ARBA00022741"/>
    </source>
</evidence>
<dbReference type="InterPro" id="IPR006073">
    <property type="entry name" value="GTP-bd"/>
</dbReference>
<accession>A0A412AZV6</accession>
<keyword evidence="5 10" id="KW-0547">Nucleotide-binding</keyword>
<evidence type="ECO:0000259" key="11">
    <source>
        <dbReference type="PROSITE" id="PS51706"/>
    </source>
</evidence>
<evidence type="ECO:0000313" key="13">
    <source>
        <dbReference type="Proteomes" id="UP000284751"/>
    </source>
</evidence>
<dbReference type="Proteomes" id="UP000284751">
    <property type="component" value="Unassembled WGS sequence"/>
</dbReference>
<dbReference type="PANTHER" id="PTHR11649:SF13">
    <property type="entry name" value="ENGB-TYPE G DOMAIN-CONTAINING PROTEIN"/>
    <property type="match status" value="1"/>
</dbReference>
<evidence type="ECO:0000256" key="7">
    <source>
        <dbReference type="ARBA" id="ARBA00023134"/>
    </source>
</evidence>
<protein>
    <recommendedName>
        <fullName evidence="10">Probable GTP-binding protein EngB</fullName>
    </recommendedName>
</protein>
<keyword evidence="6" id="KW-0460">Magnesium</keyword>
<dbReference type="GO" id="GO:0005525">
    <property type="term" value="F:GTP binding"/>
    <property type="evidence" value="ECO:0007669"/>
    <property type="project" value="UniProtKB-UniRule"/>
</dbReference>
<dbReference type="InterPro" id="IPR030393">
    <property type="entry name" value="G_ENGB_dom"/>
</dbReference>
<dbReference type="GO" id="GO:0000917">
    <property type="term" value="P:division septum assembly"/>
    <property type="evidence" value="ECO:0007669"/>
    <property type="project" value="UniProtKB-KW"/>
</dbReference>
<name>A0A412AZV6_9FIRM</name>
<dbReference type="InterPro" id="IPR027417">
    <property type="entry name" value="P-loop_NTPase"/>
</dbReference>
<evidence type="ECO:0000256" key="8">
    <source>
        <dbReference type="ARBA" id="ARBA00023210"/>
    </source>
</evidence>
<evidence type="ECO:0000256" key="4">
    <source>
        <dbReference type="ARBA" id="ARBA00022723"/>
    </source>
</evidence>
<evidence type="ECO:0000256" key="9">
    <source>
        <dbReference type="ARBA" id="ARBA00023306"/>
    </source>
</evidence>
<dbReference type="CDD" id="cd01876">
    <property type="entry name" value="YihA_EngB"/>
    <property type="match status" value="1"/>
</dbReference>
<keyword evidence="3 10" id="KW-0132">Cell division</keyword>
<dbReference type="InterPro" id="IPR019987">
    <property type="entry name" value="GTP-bd_ribosome_bio_YsxC"/>
</dbReference>
<dbReference type="Pfam" id="PF01926">
    <property type="entry name" value="MMR_HSR1"/>
    <property type="match status" value="1"/>
</dbReference>
<feature type="domain" description="EngB-type G" evidence="11">
    <location>
        <begin position="22"/>
        <end position="194"/>
    </location>
</feature>
<keyword evidence="9 10" id="KW-0131">Cell cycle</keyword>
<evidence type="ECO:0000256" key="1">
    <source>
        <dbReference type="ARBA" id="ARBA00001946"/>
    </source>
</evidence>
<evidence type="ECO:0000256" key="6">
    <source>
        <dbReference type="ARBA" id="ARBA00022842"/>
    </source>
</evidence>
<comment type="function">
    <text evidence="10">Necessary for normal cell division and for the maintenance of normal septation.</text>
</comment>
<keyword evidence="8 10" id="KW-0717">Septation</keyword>
<dbReference type="HAMAP" id="MF_00321">
    <property type="entry name" value="GTPase_EngB"/>
    <property type="match status" value="1"/>
</dbReference>
<dbReference type="EMBL" id="QRTC01000004">
    <property type="protein sequence ID" value="RGQ43761.1"/>
    <property type="molecule type" value="Genomic_DNA"/>
</dbReference>
<comment type="caution">
    <text evidence="12">The sequence shown here is derived from an EMBL/GenBank/DDBJ whole genome shotgun (WGS) entry which is preliminary data.</text>
</comment>
<dbReference type="NCBIfam" id="TIGR00231">
    <property type="entry name" value="small_GTP"/>
    <property type="match status" value="1"/>
</dbReference>
<dbReference type="PANTHER" id="PTHR11649">
    <property type="entry name" value="MSS1/TRME-RELATED GTP-BINDING PROTEIN"/>
    <property type="match status" value="1"/>
</dbReference>
<sequence length="199" mass="22224">MRFDNGVFELAAGRSGQLPAGDLPEIVFSGKSNVGKSSLINKLLNRKNLARVSATPGKTATINFYRLDQARLVDLPGYGYAKVSLAEKKRWAELVEGYFHQERNLALVVQLVDMRHPPTKDDLHMIEFLCDGGFPFLVALTKSDKLNQTERRQRLAALEEVFSDYEGLRLIPFSSVTGEGVEELREILSSVVEEPEELG</sequence>
<reference evidence="12 13" key="1">
    <citation type="submission" date="2018-08" db="EMBL/GenBank/DDBJ databases">
        <title>A genome reference for cultivated species of the human gut microbiota.</title>
        <authorList>
            <person name="Zou Y."/>
            <person name="Xue W."/>
            <person name="Luo G."/>
        </authorList>
    </citation>
    <scope>NUCLEOTIDE SEQUENCE [LARGE SCALE GENOMIC DNA]</scope>
    <source>
        <strain evidence="12 13">AF28-26</strain>
    </source>
</reference>
<keyword evidence="7 10" id="KW-0342">GTP-binding</keyword>
<dbReference type="SUPFAM" id="SSF52540">
    <property type="entry name" value="P-loop containing nucleoside triphosphate hydrolases"/>
    <property type="match status" value="1"/>
</dbReference>
<dbReference type="GO" id="GO:0046872">
    <property type="term" value="F:metal ion binding"/>
    <property type="evidence" value="ECO:0007669"/>
    <property type="project" value="UniProtKB-KW"/>
</dbReference>
<organism evidence="12 13">
    <name type="scientific">[Clostridium] leptum</name>
    <dbReference type="NCBI Taxonomy" id="1535"/>
    <lineage>
        <taxon>Bacteria</taxon>
        <taxon>Bacillati</taxon>
        <taxon>Bacillota</taxon>
        <taxon>Clostridia</taxon>
        <taxon>Eubacteriales</taxon>
        <taxon>Oscillospiraceae</taxon>
        <taxon>Oscillospiraceae incertae sedis</taxon>
    </lineage>
</organism>
<evidence type="ECO:0000256" key="3">
    <source>
        <dbReference type="ARBA" id="ARBA00022618"/>
    </source>
</evidence>
<evidence type="ECO:0000256" key="2">
    <source>
        <dbReference type="ARBA" id="ARBA00009638"/>
    </source>
</evidence>
<dbReference type="InterPro" id="IPR005225">
    <property type="entry name" value="Small_GTP-bd"/>
</dbReference>
<dbReference type="PROSITE" id="PS51706">
    <property type="entry name" value="G_ENGB"/>
    <property type="match status" value="1"/>
</dbReference>
<comment type="cofactor">
    <cofactor evidence="1">
        <name>Mg(2+)</name>
        <dbReference type="ChEBI" id="CHEBI:18420"/>
    </cofactor>
</comment>
<comment type="similarity">
    <text evidence="2 10">Belongs to the TRAFAC class TrmE-Era-EngA-EngB-Septin-like GTPase superfamily. EngB GTPase family.</text>
</comment>
<evidence type="ECO:0000313" key="12">
    <source>
        <dbReference type="EMBL" id="RGQ43761.1"/>
    </source>
</evidence>
<keyword evidence="4" id="KW-0479">Metal-binding</keyword>
<dbReference type="NCBIfam" id="TIGR03598">
    <property type="entry name" value="GTPase_YsxC"/>
    <property type="match status" value="1"/>
</dbReference>
<dbReference type="Gene3D" id="3.40.50.300">
    <property type="entry name" value="P-loop containing nucleotide triphosphate hydrolases"/>
    <property type="match status" value="1"/>
</dbReference>
<proteinExistence type="inferred from homology"/>
<dbReference type="GO" id="GO:0005829">
    <property type="term" value="C:cytosol"/>
    <property type="evidence" value="ECO:0007669"/>
    <property type="project" value="TreeGrafter"/>
</dbReference>